<evidence type="ECO:0000313" key="5">
    <source>
        <dbReference type="Proteomes" id="UP000243589"/>
    </source>
</evidence>
<dbReference type="InterPro" id="IPR022062">
    <property type="entry name" value="DUF3618"/>
</dbReference>
<keyword evidence="1" id="KW-0812">Transmembrane</keyword>
<reference evidence="3 4" key="2">
    <citation type="submission" date="2017-12" db="EMBL/GenBank/DDBJ databases">
        <title>Phylogenetic diversity of female urinary microbiome.</title>
        <authorList>
            <person name="Thomas-White K."/>
            <person name="Wolfe A.J."/>
        </authorList>
    </citation>
    <scope>NUCLEOTIDE SEQUENCE [LARGE SCALE GENOMIC DNA]</scope>
    <source>
        <strain evidence="3 4">UMB0426</strain>
    </source>
</reference>
<proteinExistence type="predicted"/>
<evidence type="ECO:0000313" key="3">
    <source>
        <dbReference type="EMBL" id="PKY70384.1"/>
    </source>
</evidence>
<dbReference type="PATRIC" id="fig|479117.4.peg.60"/>
<comment type="caution">
    <text evidence="2">The sequence shown here is derived from an EMBL/GenBank/DDBJ whole genome shotgun (WGS) entry which is preliminary data.</text>
</comment>
<organism evidence="2 5">
    <name type="scientific">Brevibacterium ravenspurgense</name>
    <dbReference type="NCBI Taxonomy" id="479117"/>
    <lineage>
        <taxon>Bacteria</taxon>
        <taxon>Bacillati</taxon>
        <taxon>Actinomycetota</taxon>
        <taxon>Actinomycetes</taxon>
        <taxon>Micrococcales</taxon>
        <taxon>Brevibacteriaceae</taxon>
        <taxon>Brevibacterium</taxon>
    </lineage>
</organism>
<dbReference type="RefSeq" id="WP_061941063.1">
    <property type="nucleotide sequence ID" value="NZ_PKGO01000005.1"/>
</dbReference>
<evidence type="ECO:0000256" key="1">
    <source>
        <dbReference type="SAM" id="Phobius"/>
    </source>
</evidence>
<dbReference type="EMBL" id="PKGO01000005">
    <property type="protein sequence ID" value="PKY70384.1"/>
    <property type="molecule type" value="Genomic_DNA"/>
</dbReference>
<evidence type="ECO:0000313" key="2">
    <source>
        <dbReference type="EMBL" id="KXZ59592.1"/>
    </source>
</evidence>
<accession>A0A150HBV4</accession>
<dbReference type="AlphaFoldDB" id="A0A150HBV4"/>
<dbReference type="Pfam" id="PF12277">
    <property type="entry name" value="DUF3618"/>
    <property type="match status" value="1"/>
</dbReference>
<dbReference type="EMBL" id="LQQC01000002">
    <property type="protein sequence ID" value="KXZ59592.1"/>
    <property type="molecule type" value="Genomic_DNA"/>
</dbReference>
<dbReference type="Proteomes" id="UP000242755">
    <property type="component" value="Unassembled WGS sequence"/>
</dbReference>
<name>A0A150HBV4_9MICO</name>
<protein>
    <submittedName>
        <fullName evidence="3">DUF3618 domain-containing protein</fullName>
    </submittedName>
</protein>
<sequence>MSNVYTSDITVDNASKAQLEESIRLREQRLAANIDTLIGEVHPKAIAARATGRVKGAAVNSDGSVRADTAALVGGLVLSAAAIVALGIVRSQRKY</sequence>
<keyword evidence="5" id="KW-1185">Reference proteome</keyword>
<evidence type="ECO:0000313" key="4">
    <source>
        <dbReference type="Proteomes" id="UP000242755"/>
    </source>
</evidence>
<reference evidence="2 5" key="1">
    <citation type="submission" date="2016-01" db="EMBL/GenBank/DDBJ databases">
        <title>Use of Whole Genome Sequencing to ascertain that Brevibacterium massiliense (Roux, Raoult 2009) is a later heterotypic synonym of Brevibacterium ravenspurgense (Mages 2008).</title>
        <authorList>
            <person name="Bernier A.-M."/>
            <person name="Burdz T."/>
            <person name="Huynh C."/>
            <person name="Pachecho A.L."/>
            <person name="Wiebe D."/>
            <person name="Bonner C."/>
            <person name="Bernard K."/>
        </authorList>
    </citation>
    <scope>NUCLEOTIDE SEQUENCE [LARGE SCALE GENOMIC DNA]</scope>
    <source>
        <strain evidence="2 5">CCUG56047</strain>
    </source>
</reference>
<dbReference type="Proteomes" id="UP000243589">
    <property type="component" value="Unassembled WGS sequence"/>
</dbReference>
<keyword evidence="1" id="KW-1133">Transmembrane helix</keyword>
<gene>
    <name evidence="2" type="ORF">Bravens_00060</name>
    <name evidence="3" type="ORF">CYJ40_06485</name>
</gene>
<feature type="transmembrane region" description="Helical" evidence="1">
    <location>
        <begin position="70"/>
        <end position="89"/>
    </location>
</feature>
<dbReference type="STRING" id="1176165.GCA_001584405_00354"/>
<keyword evidence="1" id="KW-0472">Membrane</keyword>